<dbReference type="VEuPathDB" id="FungiDB:ASPTUDRAFT_187891"/>
<dbReference type="Proteomes" id="UP000184304">
    <property type="component" value="Unassembled WGS sequence"/>
</dbReference>
<protein>
    <submittedName>
        <fullName evidence="1">Uncharacterized protein</fullName>
    </submittedName>
</protein>
<name>A0A1L9NB70_ASPTC</name>
<reference evidence="2" key="1">
    <citation type="journal article" date="2017" name="Genome Biol.">
        <title>Comparative genomics reveals high biological diversity and specific adaptations in the industrially and medically important fungal genus Aspergillus.</title>
        <authorList>
            <person name="de Vries R.P."/>
            <person name="Riley R."/>
            <person name="Wiebenga A."/>
            <person name="Aguilar-Osorio G."/>
            <person name="Amillis S."/>
            <person name="Uchima C.A."/>
            <person name="Anderluh G."/>
            <person name="Asadollahi M."/>
            <person name="Askin M."/>
            <person name="Barry K."/>
            <person name="Battaglia E."/>
            <person name="Bayram O."/>
            <person name="Benocci T."/>
            <person name="Braus-Stromeyer S.A."/>
            <person name="Caldana C."/>
            <person name="Canovas D."/>
            <person name="Cerqueira G.C."/>
            <person name="Chen F."/>
            <person name="Chen W."/>
            <person name="Choi C."/>
            <person name="Clum A."/>
            <person name="Dos Santos R.A."/>
            <person name="Damasio A.R."/>
            <person name="Diallinas G."/>
            <person name="Emri T."/>
            <person name="Fekete E."/>
            <person name="Flipphi M."/>
            <person name="Freyberg S."/>
            <person name="Gallo A."/>
            <person name="Gournas C."/>
            <person name="Habgood R."/>
            <person name="Hainaut M."/>
            <person name="Harispe M.L."/>
            <person name="Henrissat B."/>
            <person name="Hilden K.S."/>
            <person name="Hope R."/>
            <person name="Hossain A."/>
            <person name="Karabika E."/>
            <person name="Karaffa L."/>
            <person name="Karanyi Z."/>
            <person name="Krasevec N."/>
            <person name="Kuo A."/>
            <person name="Kusch H."/>
            <person name="LaButti K."/>
            <person name="Lagendijk E.L."/>
            <person name="Lapidus A."/>
            <person name="Levasseur A."/>
            <person name="Lindquist E."/>
            <person name="Lipzen A."/>
            <person name="Logrieco A.F."/>
            <person name="MacCabe A."/>
            <person name="Maekelae M.R."/>
            <person name="Malavazi I."/>
            <person name="Melin P."/>
            <person name="Meyer V."/>
            <person name="Mielnichuk N."/>
            <person name="Miskei M."/>
            <person name="Molnar A.P."/>
            <person name="Mule G."/>
            <person name="Ngan C.Y."/>
            <person name="Orejas M."/>
            <person name="Orosz E."/>
            <person name="Ouedraogo J.P."/>
            <person name="Overkamp K.M."/>
            <person name="Park H.-S."/>
            <person name="Perrone G."/>
            <person name="Piumi F."/>
            <person name="Punt P.J."/>
            <person name="Ram A.F."/>
            <person name="Ramon A."/>
            <person name="Rauscher S."/>
            <person name="Record E."/>
            <person name="Riano-Pachon D.M."/>
            <person name="Robert V."/>
            <person name="Roehrig J."/>
            <person name="Ruller R."/>
            <person name="Salamov A."/>
            <person name="Salih N.S."/>
            <person name="Samson R.A."/>
            <person name="Sandor E."/>
            <person name="Sanguinetti M."/>
            <person name="Schuetze T."/>
            <person name="Sepcic K."/>
            <person name="Shelest E."/>
            <person name="Sherlock G."/>
            <person name="Sophianopoulou V."/>
            <person name="Squina F.M."/>
            <person name="Sun H."/>
            <person name="Susca A."/>
            <person name="Todd R.B."/>
            <person name="Tsang A."/>
            <person name="Unkles S.E."/>
            <person name="van de Wiele N."/>
            <person name="van Rossen-Uffink D."/>
            <person name="Oliveira J.V."/>
            <person name="Vesth T.C."/>
            <person name="Visser J."/>
            <person name="Yu J.-H."/>
            <person name="Zhou M."/>
            <person name="Andersen M.R."/>
            <person name="Archer D.B."/>
            <person name="Baker S.E."/>
            <person name="Benoit I."/>
            <person name="Brakhage A.A."/>
            <person name="Braus G.H."/>
            <person name="Fischer R."/>
            <person name="Frisvad J.C."/>
            <person name="Goldman G.H."/>
            <person name="Houbraken J."/>
            <person name="Oakley B."/>
            <person name="Pocsi I."/>
            <person name="Scazzocchio C."/>
            <person name="Seiboth B."/>
            <person name="vanKuyk P.A."/>
            <person name="Wortman J."/>
            <person name="Dyer P.S."/>
            <person name="Grigoriev I.V."/>
        </authorList>
    </citation>
    <scope>NUCLEOTIDE SEQUENCE [LARGE SCALE GENOMIC DNA]</scope>
    <source>
        <strain evidence="2">CBS 134.48</strain>
    </source>
</reference>
<proteinExistence type="predicted"/>
<evidence type="ECO:0000313" key="1">
    <source>
        <dbReference type="EMBL" id="OJI86510.1"/>
    </source>
</evidence>
<dbReference type="OrthoDB" id="4138121at2759"/>
<dbReference type="OMA" id="RVHQKVQ"/>
<dbReference type="InterPro" id="IPR020301">
    <property type="entry name" value="Mrx7"/>
</dbReference>
<gene>
    <name evidence="1" type="ORF">ASPTUDRAFT_187891</name>
</gene>
<organism evidence="1 2">
    <name type="scientific">Aspergillus tubingensis (strain CBS 134.48)</name>
    <dbReference type="NCBI Taxonomy" id="767770"/>
    <lineage>
        <taxon>Eukaryota</taxon>
        <taxon>Fungi</taxon>
        <taxon>Dikarya</taxon>
        <taxon>Ascomycota</taxon>
        <taxon>Pezizomycotina</taxon>
        <taxon>Eurotiomycetes</taxon>
        <taxon>Eurotiomycetidae</taxon>
        <taxon>Eurotiales</taxon>
        <taxon>Aspergillaceae</taxon>
        <taxon>Aspergillus</taxon>
        <taxon>Aspergillus subgen. Circumdati</taxon>
    </lineage>
</organism>
<dbReference type="EMBL" id="KV878187">
    <property type="protein sequence ID" value="OJI86510.1"/>
    <property type="molecule type" value="Genomic_DNA"/>
</dbReference>
<dbReference type="Pfam" id="PF10906">
    <property type="entry name" value="Mrx7"/>
    <property type="match status" value="1"/>
</dbReference>
<sequence>MFRAFLKSAFLLRPLEEWLTSRLLASRSFHKLVGGIHRKVHHLKTGVPLEEVHGPDSGKSASKLSQFFEYFKEELKDQMKGNPRNKH</sequence>
<dbReference type="AlphaFoldDB" id="A0A1L9NB70"/>
<keyword evidence="2" id="KW-1185">Reference proteome</keyword>
<evidence type="ECO:0000313" key="2">
    <source>
        <dbReference type="Proteomes" id="UP000184304"/>
    </source>
</evidence>
<accession>A0A1L9NB70</accession>